<name>A0ABR2YN35_9CHLO</name>
<keyword evidence="5" id="KW-0966">Cell projection</keyword>
<sequence>MGVASDFPILPGYTSAKVPFGEYHYKQQTLTYEKGYAVRALLTHSNENANTINPDTSIDLRGTCGEANCSPISQDARSRLPKWVEYDRKVLRWFAYFKEAVTESAEEQYRIRRVTILYYLEDDTLEVTEPKQENSGILQGTFIKRHRIPRKDGAPYKAADLVVGTEVVMYGRTFYVVGIDTSTRCYLEGLGISMAADEIYPQSPYDIRHASHSIGNPIRTAALEGTKSGSKGSLRFLEDANKVLRFYIIWDDRASLYGDRRPYKLHYFVEDGSCEILESLDKNSGRDPFPVLLRRGLLPKNGEAAKPGFAPDRSMCYGPSDLRMGTCIAVYGRMFFIHDCDEFTRHWLKENMGCSGEELSAVDITEPVNAAPAKKLPEYNGFGSLKDSAQNCTSLIPRPPRKDFYKLMNKDKAVLRFVCRLVEHTGASNSHLSATDGERRFVLSFFMADDTLAIFEPPLKNSGVVGGKYLERRQVTHPGSTRLITDVDLHVGAIVPILQRHFELLDADEFTFQYMENNRHLYAMADADKALQALAAAVKSGLSFDRHRSLRLGTEASISPGPSVVAGVPLQEVFRELEPLIGLEGYQSGNGSKLGPSLARLDSPAPAKAQDYALTRDMILAVAPQGPVMALVDRRVHTFAMRSGLSEDDFGWGSASFHKMGREKIQLIYTFTKMGFDILVADVDTVWLKNPFPYLARYPDADILTSSDHLRNTTADDGLEAFPEAGSAANIGIMLVRKGAVGLAKEWNEVLLADDKVWDQNAFNDLFRRDMKLDGPEMTNRIFRGYDGTLRVGILPVALFASGHTYFVQRLHEQMGLDVYAVHATFQYSGTPGKRHRMRERLLWLADPPEYFDPPGGLLTFDLQLGDLVNKSVPTNGGETLEDYRGHFELVNAQLQQIRNALAVATALGRTIVFPALWCGADRWWAPHNGIIPGSALRLPFQCPLDHILDLEQMTKDFPEAEFGPNIPFREYSLPDNPKANISQADIVNVTVCQMGQDCRPLETKANAVTLQRNPDHATLLKALEPHSSKRVLHFADMRHAYGNFPSKEYRDRFEQRSKLYTSLWCCVDKHPGHVWYDMWWDVVPHTDRHNRIQHGPWVPVTGP</sequence>
<dbReference type="PROSITE" id="PS51336">
    <property type="entry name" value="DM10"/>
    <property type="match status" value="3"/>
</dbReference>
<comment type="subcellular location">
    <subcellularLocation>
        <location evidence="1">Cell projection</location>
        <location evidence="1">Cilium</location>
    </subcellularLocation>
    <subcellularLocation>
        <location evidence="2">Cytoplasm</location>
        <location evidence="2">Cytoskeleton</location>
    </subcellularLocation>
</comment>
<organism evidence="7 8">
    <name type="scientific">Coccomyxa subellipsoidea</name>
    <dbReference type="NCBI Taxonomy" id="248742"/>
    <lineage>
        <taxon>Eukaryota</taxon>
        <taxon>Viridiplantae</taxon>
        <taxon>Chlorophyta</taxon>
        <taxon>core chlorophytes</taxon>
        <taxon>Trebouxiophyceae</taxon>
        <taxon>Trebouxiophyceae incertae sedis</taxon>
        <taxon>Coccomyxaceae</taxon>
        <taxon>Coccomyxa</taxon>
    </lineage>
</organism>
<keyword evidence="3" id="KW-0963">Cytoplasm</keyword>
<dbReference type="InterPro" id="IPR053250">
    <property type="entry name" value="Glycosyltransferase_77"/>
</dbReference>
<protein>
    <recommendedName>
        <fullName evidence="6">DM10 domain-containing protein</fullName>
    </recommendedName>
</protein>
<dbReference type="Pfam" id="PF03407">
    <property type="entry name" value="Nucleotid_trans"/>
    <property type="match status" value="1"/>
</dbReference>
<dbReference type="Proteomes" id="UP001491310">
    <property type="component" value="Unassembled WGS sequence"/>
</dbReference>
<dbReference type="PANTHER" id="PTHR46936:SF1">
    <property type="entry name" value="ARABINOSYLTRANSFERASE XEG113"/>
    <property type="match status" value="1"/>
</dbReference>
<reference evidence="7 8" key="1">
    <citation type="journal article" date="2024" name="Nat. Commun.">
        <title>Phylogenomics reveals the evolutionary origins of lichenization in chlorophyte algae.</title>
        <authorList>
            <person name="Puginier C."/>
            <person name="Libourel C."/>
            <person name="Otte J."/>
            <person name="Skaloud P."/>
            <person name="Haon M."/>
            <person name="Grisel S."/>
            <person name="Petersen M."/>
            <person name="Berrin J.G."/>
            <person name="Delaux P.M."/>
            <person name="Dal Grande F."/>
            <person name="Keller J."/>
        </authorList>
    </citation>
    <scope>NUCLEOTIDE SEQUENCE [LARGE SCALE GENOMIC DNA]</scope>
    <source>
        <strain evidence="7 8">SAG 216-7</strain>
    </source>
</reference>
<evidence type="ECO:0000313" key="7">
    <source>
        <dbReference type="EMBL" id="KAK9908352.1"/>
    </source>
</evidence>
<dbReference type="Pfam" id="PF06565">
    <property type="entry name" value="DM10_dom"/>
    <property type="match status" value="3"/>
</dbReference>
<evidence type="ECO:0000313" key="8">
    <source>
        <dbReference type="Proteomes" id="UP001491310"/>
    </source>
</evidence>
<dbReference type="PANTHER" id="PTHR46936">
    <property type="entry name" value="ARABINOSYLTRANSFERASE XEG113"/>
    <property type="match status" value="1"/>
</dbReference>
<keyword evidence="8" id="KW-1185">Reference proteome</keyword>
<keyword evidence="4" id="KW-0206">Cytoskeleton</keyword>
<evidence type="ECO:0000256" key="1">
    <source>
        <dbReference type="ARBA" id="ARBA00004138"/>
    </source>
</evidence>
<evidence type="ECO:0000259" key="6">
    <source>
        <dbReference type="PROSITE" id="PS51336"/>
    </source>
</evidence>
<dbReference type="SMART" id="SM00676">
    <property type="entry name" value="DM10"/>
    <property type="match status" value="3"/>
</dbReference>
<proteinExistence type="predicted"/>
<comment type="caution">
    <text evidence="7">The sequence shown here is derived from an EMBL/GenBank/DDBJ whole genome shotgun (WGS) entry which is preliminary data.</text>
</comment>
<evidence type="ECO:0000256" key="5">
    <source>
        <dbReference type="ARBA" id="ARBA00023273"/>
    </source>
</evidence>
<feature type="domain" description="DM10" evidence="6">
    <location>
        <begin position="87"/>
        <end position="191"/>
    </location>
</feature>
<dbReference type="InterPro" id="IPR006602">
    <property type="entry name" value="DM10_dom"/>
</dbReference>
<dbReference type="Gene3D" id="2.30.29.170">
    <property type="match status" value="3"/>
</dbReference>
<accession>A0ABR2YN35</accession>
<evidence type="ECO:0000256" key="2">
    <source>
        <dbReference type="ARBA" id="ARBA00004245"/>
    </source>
</evidence>
<evidence type="ECO:0000256" key="3">
    <source>
        <dbReference type="ARBA" id="ARBA00022490"/>
    </source>
</evidence>
<feature type="domain" description="DM10" evidence="6">
    <location>
        <begin position="411"/>
        <end position="519"/>
    </location>
</feature>
<evidence type="ECO:0000256" key="4">
    <source>
        <dbReference type="ARBA" id="ARBA00023212"/>
    </source>
</evidence>
<gene>
    <name evidence="7" type="ORF">WJX75_006480</name>
</gene>
<dbReference type="EMBL" id="JALJOT010000008">
    <property type="protein sequence ID" value="KAK9908352.1"/>
    <property type="molecule type" value="Genomic_DNA"/>
</dbReference>
<feature type="domain" description="DM10" evidence="6">
    <location>
        <begin position="240"/>
        <end position="352"/>
    </location>
</feature>
<dbReference type="InterPro" id="IPR005069">
    <property type="entry name" value="Nucl-diP-sugar_transferase"/>
</dbReference>